<protein>
    <submittedName>
        <fullName evidence="1">Uncharacterized protein</fullName>
    </submittedName>
</protein>
<dbReference type="EMBL" id="JAPMLT010000004">
    <property type="protein sequence ID" value="MCX7570384.1"/>
    <property type="molecule type" value="Genomic_DNA"/>
</dbReference>
<comment type="caution">
    <text evidence="1">The sequence shown here is derived from an EMBL/GenBank/DDBJ whole genome shotgun (WGS) entry which is preliminary data.</text>
</comment>
<reference evidence="1 2" key="1">
    <citation type="submission" date="2022-11" db="EMBL/GenBank/DDBJ databases">
        <title>Study of microbial diversity in lake waters.</title>
        <authorList>
            <person name="Zhang J."/>
        </authorList>
    </citation>
    <scope>NUCLEOTIDE SEQUENCE [LARGE SCALE GENOMIC DNA]</scope>
    <source>
        <strain evidence="1 2">DT12</strain>
    </source>
</reference>
<evidence type="ECO:0000313" key="1">
    <source>
        <dbReference type="EMBL" id="MCX7570384.1"/>
    </source>
</evidence>
<keyword evidence="2" id="KW-1185">Reference proteome</keyword>
<gene>
    <name evidence="1" type="ORF">OS242_10450</name>
</gene>
<dbReference type="Proteomes" id="UP001208017">
    <property type="component" value="Unassembled WGS sequence"/>
</dbReference>
<sequence>MTEQLLNVMIEQPSKDAPTATFINALIGYDHHGQPILMSLALWLKARTTLASFWMATTAGN</sequence>
<organism evidence="1 2">
    <name type="scientific">Tumebacillus lacus</name>
    <dbReference type="NCBI Taxonomy" id="2995335"/>
    <lineage>
        <taxon>Bacteria</taxon>
        <taxon>Bacillati</taxon>
        <taxon>Bacillota</taxon>
        <taxon>Bacilli</taxon>
        <taxon>Bacillales</taxon>
        <taxon>Alicyclobacillaceae</taxon>
        <taxon>Tumebacillus</taxon>
    </lineage>
</organism>
<evidence type="ECO:0000313" key="2">
    <source>
        <dbReference type="Proteomes" id="UP001208017"/>
    </source>
</evidence>
<name>A0ABT3X0E8_9BACL</name>
<dbReference type="RefSeq" id="WP_267151629.1">
    <property type="nucleotide sequence ID" value="NZ_JAPMLT010000004.1"/>
</dbReference>
<proteinExistence type="predicted"/>
<accession>A0ABT3X0E8</accession>